<name>A0A398B8Z3_9BACI</name>
<dbReference type="Proteomes" id="UP000266016">
    <property type="component" value="Unassembled WGS sequence"/>
</dbReference>
<evidence type="ECO:0000313" key="5">
    <source>
        <dbReference type="Proteomes" id="UP000266016"/>
    </source>
</evidence>
<keyword evidence="2" id="KW-0812">Transmembrane</keyword>
<keyword evidence="1" id="KW-0175">Coiled coil</keyword>
<evidence type="ECO:0000256" key="1">
    <source>
        <dbReference type="SAM" id="Coils"/>
    </source>
</evidence>
<gene>
    <name evidence="4" type="ORF">D1953_08995</name>
</gene>
<comment type="caution">
    <text evidence="4">The sequence shown here is derived from an EMBL/GenBank/DDBJ whole genome shotgun (WGS) entry which is preliminary data.</text>
</comment>
<evidence type="ECO:0000313" key="4">
    <source>
        <dbReference type="EMBL" id="RID86455.1"/>
    </source>
</evidence>
<keyword evidence="2" id="KW-0472">Membrane</keyword>
<feature type="coiled-coil region" evidence="1">
    <location>
        <begin position="45"/>
        <end position="72"/>
    </location>
</feature>
<dbReference type="NCBIfam" id="NF041479">
    <property type="entry name" value="spor_membprot_YtrI"/>
    <property type="match status" value="1"/>
</dbReference>
<organism evidence="4 5">
    <name type="scientific">Peribacillus asahii</name>
    <dbReference type="NCBI Taxonomy" id="228899"/>
    <lineage>
        <taxon>Bacteria</taxon>
        <taxon>Bacillati</taxon>
        <taxon>Bacillota</taxon>
        <taxon>Bacilli</taxon>
        <taxon>Bacillales</taxon>
        <taxon>Bacillaceae</taxon>
        <taxon>Peribacillus</taxon>
    </lineage>
</organism>
<proteinExistence type="predicted"/>
<accession>A0A398B8Z3</accession>
<reference evidence="4 5" key="1">
    <citation type="submission" date="2018-08" db="EMBL/GenBank/DDBJ databases">
        <title>Bacillus jemisoniae sp. nov., Bacillus chryseoplanitiae sp. nov., Bacillus resnikiae sp. nov., and Bacillus frankliniae sp. nov., isolated from Viking spacecraft and associated surfaces.</title>
        <authorList>
            <person name="Seuylemezian A."/>
            <person name="Vaishampayan P."/>
        </authorList>
    </citation>
    <scope>NUCLEOTIDE SEQUENCE [LARGE SCALE GENOMIC DNA]</scope>
    <source>
        <strain evidence="4 5">MA001</strain>
    </source>
</reference>
<keyword evidence="2" id="KW-1133">Transmembrane helix</keyword>
<dbReference type="Pfam" id="PF26347">
    <property type="entry name" value="YtrI_sporulation"/>
    <property type="match status" value="1"/>
</dbReference>
<dbReference type="RefSeq" id="WP_119116845.1">
    <property type="nucleotide sequence ID" value="NZ_QWVS01000015.1"/>
</dbReference>
<dbReference type="InterPro" id="IPR058620">
    <property type="entry name" value="YtrI_C"/>
</dbReference>
<evidence type="ECO:0000259" key="3">
    <source>
        <dbReference type="Pfam" id="PF26347"/>
    </source>
</evidence>
<sequence>MRIPPYHRDPTWQRFLAGAALGSLISWVLFFYLFGIQQERQIVKIQEQEETILNLNQKISIWEEEYHKLNEQTEKGLTIQDVQVKIINGNYYKLDSLSIAETEEAIRDDLASLIAKDVKTIYNGRILLKKSIENKIIDINKKKYRLEVTELIFYTDMYIEVKLERL</sequence>
<evidence type="ECO:0000256" key="2">
    <source>
        <dbReference type="SAM" id="Phobius"/>
    </source>
</evidence>
<protein>
    <submittedName>
        <fullName evidence="4">Sporulation protein</fullName>
    </submittedName>
</protein>
<feature type="transmembrane region" description="Helical" evidence="2">
    <location>
        <begin position="12"/>
        <end position="34"/>
    </location>
</feature>
<feature type="domain" description="Sporulation membrane protein YtrI C-terminal" evidence="3">
    <location>
        <begin position="80"/>
        <end position="163"/>
    </location>
</feature>
<dbReference type="InterPro" id="IPR048198">
    <property type="entry name" value="YtrI"/>
</dbReference>
<keyword evidence="5" id="KW-1185">Reference proteome</keyword>
<dbReference type="EMBL" id="QWVS01000015">
    <property type="protein sequence ID" value="RID86455.1"/>
    <property type="molecule type" value="Genomic_DNA"/>
</dbReference>
<dbReference type="AlphaFoldDB" id="A0A398B8Z3"/>